<name>A0ACC0UC62_9AGAM</name>
<dbReference type="EMBL" id="JAGFNK010000081">
    <property type="protein sequence ID" value="KAI9508692.1"/>
    <property type="molecule type" value="Genomic_DNA"/>
</dbReference>
<sequence>MIPQSIVHTGTHKVHYQPHQQWDFVADADELPVDLSLVLPHYRARNQPTGHRMGMLVHSRGEIKSTICRQSSRTPFHLCVHSPTAAPVTLYLPSDFCGTILFSSSQPKISLSAGFRNNVVPRVHFARISGPREKIDRFNDDGSDQVEIHATGNITLRMWDVVDGAPESAARETWRTMCRRATSSKSLRADHRARQGIDWDFLLDD</sequence>
<keyword evidence="2" id="KW-1185">Reference proteome</keyword>
<organism evidence="1 2">
    <name type="scientific">Russula earlei</name>
    <dbReference type="NCBI Taxonomy" id="71964"/>
    <lineage>
        <taxon>Eukaryota</taxon>
        <taxon>Fungi</taxon>
        <taxon>Dikarya</taxon>
        <taxon>Basidiomycota</taxon>
        <taxon>Agaricomycotina</taxon>
        <taxon>Agaricomycetes</taxon>
        <taxon>Russulales</taxon>
        <taxon>Russulaceae</taxon>
        <taxon>Russula</taxon>
    </lineage>
</organism>
<protein>
    <submittedName>
        <fullName evidence="1">Uncharacterized protein</fullName>
    </submittedName>
</protein>
<accession>A0ACC0UC62</accession>
<proteinExistence type="predicted"/>
<evidence type="ECO:0000313" key="2">
    <source>
        <dbReference type="Proteomes" id="UP001207468"/>
    </source>
</evidence>
<reference evidence="1" key="1">
    <citation type="submission" date="2021-03" db="EMBL/GenBank/DDBJ databases">
        <title>Evolutionary priming and transition to the ectomycorrhizal habit in an iconic lineage of mushroom-forming fungi: is preadaptation a requirement?</title>
        <authorList>
            <consortium name="DOE Joint Genome Institute"/>
            <person name="Looney B.P."/>
            <person name="Miyauchi S."/>
            <person name="Morin E."/>
            <person name="Drula E."/>
            <person name="Courty P.E."/>
            <person name="Chicoki N."/>
            <person name="Fauchery L."/>
            <person name="Kohler A."/>
            <person name="Kuo A."/>
            <person name="LaButti K."/>
            <person name="Pangilinan J."/>
            <person name="Lipzen A."/>
            <person name="Riley R."/>
            <person name="Andreopoulos W."/>
            <person name="He G."/>
            <person name="Johnson J."/>
            <person name="Barry K.W."/>
            <person name="Grigoriev I.V."/>
            <person name="Nagy L."/>
            <person name="Hibbett D."/>
            <person name="Henrissat B."/>
            <person name="Matheny P.B."/>
            <person name="Labbe J."/>
            <person name="Martin A.F."/>
        </authorList>
    </citation>
    <scope>NUCLEOTIDE SEQUENCE</scope>
    <source>
        <strain evidence="1">BPL698</strain>
    </source>
</reference>
<comment type="caution">
    <text evidence="1">The sequence shown here is derived from an EMBL/GenBank/DDBJ whole genome shotgun (WGS) entry which is preliminary data.</text>
</comment>
<evidence type="ECO:0000313" key="1">
    <source>
        <dbReference type="EMBL" id="KAI9508692.1"/>
    </source>
</evidence>
<gene>
    <name evidence="1" type="ORF">F5148DRAFT_1275628</name>
</gene>
<dbReference type="Proteomes" id="UP001207468">
    <property type="component" value="Unassembled WGS sequence"/>
</dbReference>